<accession>A0A7X9RWP8</accession>
<evidence type="ECO:0000256" key="1">
    <source>
        <dbReference type="ARBA" id="ARBA00022801"/>
    </source>
</evidence>
<name>A0A7X9RWP8_9BACT</name>
<dbReference type="AlphaFoldDB" id="A0A7X9RWP8"/>
<dbReference type="Proteomes" id="UP000576082">
    <property type="component" value="Unassembled WGS sequence"/>
</dbReference>
<dbReference type="Pfam" id="PF01832">
    <property type="entry name" value="Glucosaminidase"/>
    <property type="match status" value="1"/>
</dbReference>
<dbReference type="SMART" id="SM00047">
    <property type="entry name" value="LYZ2"/>
    <property type="match status" value="1"/>
</dbReference>
<proteinExistence type="predicted"/>
<dbReference type="GO" id="GO:0004040">
    <property type="term" value="F:amidase activity"/>
    <property type="evidence" value="ECO:0007669"/>
    <property type="project" value="InterPro"/>
</dbReference>
<dbReference type="PANTHER" id="PTHR33308:SF9">
    <property type="entry name" value="PEPTIDOGLYCAN HYDROLASE FLGJ"/>
    <property type="match status" value="1"/>
</dbReference>
<feature type="domain" description="Mannosyl-glycoprotein endo-beta-N-acetylglucosamidase-like" evidence="2">
    <location>
        <begin position="31"/>
        <end position="179"/>
    </location>
</feature>
<evidence type="ECO:0000313" key="4">
    <source>
        <dbReference type="Proteomes" id="UP000576082"/>
    </source>
</evidence>
<sequence>MLLILALCSIVITSYSKNIKLNQQQYLLNEQPNKLYTYQEYVVSYGYLAVQTMKEFKIPASVILAQAMLETSFGNSSLSQKSNNHFGIKCGDDWQGQRVQHSDDEHQECFRAYPSVKDSFWDYGQFITSRPWYLHLFKINTNNYRRWAVGLHEAGYATDPQYSQKIIDLIERYQLYQLDEM</sequence>
<evidence type="ECO:0000313" key="3">
    <source>
        <dbReference type="EMBL" id="NME70084.1"/>
    </source>
</evidence>
<dbReference type="PANTHER" id="PTHR33308">
    <property type="entry name" value="PEPTIDOGLYCAN HYDROLASE FLGJ"/>
    <property type="match status" value="1"/>
</dbReference>
<keyword evidence="1" id="KW-0378">Hydrolase</keyword>
<gene>
    <name evidence="3" type="ORF">HHU12_19070</name>
</gene>
<dbReference type="EMBL" id="JABANE010000055">
    <property type="protein sequence ID" value="NME70084.1"/>
    <property type="molecule type" value="Genomic_DNA"/>
</dbReference>
<dbReference type="Gene3D" id="1.10.530.10">
    <property type="match status" value="1"/>
</dbReference>
<evidence type="ECO:0000259" key="2">
    <source>
        <dbReference type="SMART" id="SM00047"/>
    </source>
</evidence>
<reference evidence="3 4" key="1">
    <citation type="submission" date="2020-04" db="EMBL/GenBank/DDBJ databases">
        <title>Flammeovirga sp. SR4, a novel species isolated from seawater.</title>
        <authorList>
            <person name="Wang X."/>
        </authorList>
    </citation>
    <scope>NUCLEOTIDE SEQUENCE [LARGE SCALE GENOMIC DNA]</scope>
    <source>
        <strain evidence="3 4">ATCC 23126</strain>
    </source>
</reference>
<dbReference type="InterPro" id="IPR051056">
    <property type="entry name" value="Glycosyl_Hydrolase_73"/>
</dbReference>
<dbReference type="RefSeq" id="WP_169658332.1">
    <property type="nucleotide sequence ID" value="NZ_JABANE010000055.1"/>
</dbReference>
<keyword evidence="4" id="KW-1185">Reference proteome</keyword>
<comment type="caution">
    <text evidence="3">The sequence shown here is derived from an EMBL/GenBank/DDBJ whole genome shotgun (WGS) entry which is preliminary data.</text>
</comment>
<organism evidence="3 4">
    <name type="scientific">Flammeovirga aprica JL-4</name>
    <dbReference type="NCBI Taxonomy" id="694437"/>
    <lineage>
        <taxon>Bacteria</taxon>
        <taxon>Pseudomonadati</taxon>
        <taxon>Bacteroidota</taxon>
        <taxon>Cytophagia</taxon>
        <taxon>Cytophagales</taxon>
        <taxon>Flammeovirgaceae</taxon>
        <taxon>Flammeovirga</taxon>
    </lineage>
</organism>
<dbReference type="InterPro" id="IPR002901">
    <property type="entry name" value="MGlyc_endo_b_GlcNAc-like_dom"/>
</dbReference>
<protein>
    <submittedName>
        <fullName evidence="3">Glucosaminidase domain-containing protein</fullName>
    </submittedName>
</protein>